<proteinExistence type="predicted"/>
<sequence length="427" mass="46666">MNLKQGCSYAPVIGVALSLFSAAIAVGSPALEIHGAVSATAGYSDRYNYLGDTKDTLDMFSNEVTLNGTHRFANGIRFGAQIYGYRLDDFRDLTVDFAQFDYSFNEAFGLRLGRGKQAVGLYGDTQDIDIIRPLALLPLNAYPKTMRTNGASYDGAAIYGSIALSGAGSLDYHVYGGMPAKYRAEDPWLLVMNDSAPATVTEVEDLGRLFAGSVYWNTPLSGLKIGGSVARTTGTELAAAMRSAASLAMAAGDVRLMPTRFPPGMWDNVIAGRPAIMKQDAVTHYVYSAEYTRGDWVFAGEYRTTTVHSESNLPVLGPGSYSNRMDNFYVMATWQAAAKWQLAAFYEEGYANTHDRRGRSYSATPAHHAWTKETCAAVSYNLTDWWLVKLQAHAIDGTALLSGRYNPAIAQWKSNWTYVVLKTTISF</sequence>
<dbReference type="InterPro" id="IPR023614">
    <property type="entry name" value="Porin_dom_sf"/>
</dbReference>
<dbReference type="Proteomes" id="UP000007013">
    <property type="component" value="Chromosome"/>
</dbReference>
<keyword evidence="1" id="KW-0732">Signal</keyword>
<dbReference type="AlphaFoldDB" id="B1ZQ56"/>
<evidence type="ECO:0000313" key="2">
    <source>
        <dbReference type="EMBL" id="ACB77777.1"/>
    </source>
</evidence>
<dbReference type="STRING" id="452637.Oter_4506"/>
<feature type="chain" id="PRO_5002774444" description="Porin" evidence="1">
    <location>
        <begin position="26"/>
        <end position="427"/>
    </location>
</feature>
<dbReference type="OrthoDB" id="197869at2"/>
<dbReference type="HOGENOM" id="CLU_049016_0_0_0"/>
<evidence type="ECO:0000313" key="3">
    <source>
        <dbReference type="Proteomes" id="UP000007013"/>
    </source>
</evidence>
<dbReference type="SUPFAM" id="SSF56935">
    <property type="entry name" value="Porins"/>
    <property type="match status" value="1"/>
</dbReference>
<dbReference type="EMBL" id="CP001032">
    <property type="protein sequence ID" value="ACB77777.1"/>
    <property type="molecule type" value="Genomic_DNA"/>
</dbReference>
<dbReference type="Gene3D" id="2.40.160.10">
    <property type="entry name" value="Porin"/>
    <property type="match status" value="1"/>
</dbReference>
<accession>B1ZQ56</accession>
<reference evidence="2 3" key="1">
    <citation type="journal article" date="2011" name="J. Bacteriol.">
        <title>Genome sequence of the verrucomicrobium Opitutus terrae PB90-1, an abundant inhabitant of rice paddy soil ecosystems.</title>
        <authorList>
            <person name="van Passel M.W."/>
            <person name="Kant R."/>
            <person name="Palva A."/>
            <person name="Copeland A."/>
            <person name="Lucas S."/>
            <person name="Lapidus A."/>
            <person name="Glavina del Rio T."/>
            <person name="Pitluck S."/>
            <person name="Goltsman E."/>
            <person name="Clum A."/>
            <person name="Sun H."/>
            <person name="Schmutz J."/>
            <person name="Larimer F.W."/>
            <person name="Land M.L."/>
            <person name="Hauser L."/>
            <person name="Kyrpides N."/>
            <person name="Mikhailova N."/>
            <person name="Richardson P.P."/>
            <person name="Janssen P.H."/>
            <person name="de Vos W.M."/>
            <person name="Smidt H."/>
        </authorList>
    </citation>
    <scope>NUCLEOTIDE SEQUENCE [LARGE SCALE GENOMIC DNA]</scope>
    <source>
        <strain evidence="3">DSM 11246 / JCM 15787 / PB90-1</strain>
    </source>
</reference>
<evidence type="ECO:0000256" key="1">
    <source>
        <dbReference type="SAM" id="SignalP"/>
    </source>
</evidence>
<dbReference type="KEGG" id="ote:Oter_4506"/>
<name>B1ZQ56_OPITP</name>
<organism evidence="2 3">
    <name type="scientific">Opitutus terrae (strain DSM 11246 / JCM 15787 / PB90-1)</name>
    <dbReference type="NCBI Taxonomy" id="452637"/>
    <lineage>
        <taxon>Bacteria</taxon>
        <taxon>Pseudomonadati</taxon>
        <taxon>Verrucomicrobiota</taxon>
        <taxon>Opitutia</taxon>
        <taxon>Opitutales</taxon>
        <taxon>Opitutaceae</taxon>
        <taxon>Opitutus</taxon>
    </lineage>
</organism>
<dbReference type="RefSeq" id="WP_012377291.1">
    <property type="nucleotide sequence ID" value="NC_010571.1"/>
</dbReference>
<protein>
    <recommendedName>
        <fullName evidence="4">Porin</fullName>
    </recommendedName>
</protein>
<keyword evidence="3" id="KW-1185">Reference proteome</keyword>
<dbReference type="eggNOG" id="COG3203">
    <property type="taxonomic scope" value="Bacteria"/>
</dbReference>
<gene>
    <name evidence="2" type="ordered locus">Oter_4506</name>
</gene>
<evidence type="ECO:0008006" key="4">
    <source>
        <dbReference type="Google" id="ProtNLM"/>
    </source>
</evidence>
<feature type="signal peptide" evidence="1">
    <location>
        <begin position="1"/>
        <end position="25"/>
    </location>
</feature>